<evidence type="ECO:0000256" key="3">
    <source>
        <dbReference type="SAM" id="Phobius"/>
    </source>
</evidence>
<feature type="region of interest" description="Disordered" evidence="2">
    <location>
        <begin position="369"/>
        <end position="438"/>
    </location>
</feature>
<dbReference type="OrthoDB" id="419809at2759"/>
<keyword evidence="1" id="KW-0175">Coiled coil</keyword>
<evidence type="ECO:0000256" key="2">
    <source>
        <dbReference type="SAM" id="MobiDB-lite"/>
    </source>
</evidence>
<keyword evidence="3" id="KW-0472">Membrane</keyword>
<comment type="caution">
    <text evidence="4">The sequence shown here is derived from an EMBL/GenBank/DDBJ whole genome shotgun (WGS) entry which is preliminary data.</text>
</comment>
<keyword evidence="3" id="KW-0812">Transmembrane</keyword>
<feature type="compositionally biased region" description="Basic and acidic residues" evidence="2">
    <location>
        <begin position="412"/>
        <end position="423"/>
    </location>
</feature>
<name>A0A1Q9EGU6_SYMMI</name>
<feature type="compositionally biased region" description="Basic and acidic residues" evidence="2">
    <location>
        <begin position="996"/>
        <end position="1006"/>
    </location>
</feature>
<accession>A0A1Q9EGU6</accession>
<feature type="region of interest" description="Disordered" evidence="2">
    <location>
        <begin position="989"/>
        <end position="1021"/>
    </location>
</feature>
<feature type="transmembrane region" description="Helical" evidence="3">
    <location>
        <begin position="112"/>
        <end position="132"/>
    </location>
</feature>
<dbReference type="Proteomes" id="UP000186817">
    <property type="component" value="Unassembled WGS sequence"/>
</dbReference>
<protein>
    <submittedName>
        <fullName evidence="4">Uncharacterized protein</fullName>
    </submittedName>
</protein>
<keyword evidence="5" id="KW-1185">Reference proteome</keyword>
<organism evidence="4 5">
    <name type="scientific">Symbiodinium microadriaticum</name>
    <name type="common">Dinoflagellate</name>
    <name type="synonym">Zooxanthella microadriatica</name>
    <dbReference type="NCBI Taxonomy" id="2951"/>
    <lineage>
        <taxon>Eukaryota</taxon>
        <taxon>Sar</taxon>
        <taxon>Alveolata</taxon>
        <taxon>Dinophyceae</taxon>
        <taxon>Suessiales</taxon>
        <taxon>Symbiodiniaceae</taxon>
        <taxon>Symbiodinium</taxon>
    </lineage>
</organism>
<reference evidence="4 5" key="1">
    <citation type="submission" date="2016-02" db="EMBL/GenBank/DDBJ databases">
        <title>Genome analysis of coral dinoflagellate symbionts highlights evolutionary adaptations to a symbiotic lifestyle.</title>
        <authorList>
            <person name="Aranda M."/>
            <person name="Li Y."/>
            <person name="Liew Y.J."/>
            <person name="Baumgarten S."/>
            <person name="Simakov O."/>
            <person name="Wilson M."/>
            <person name="Piel J."/>
            <person name="Ashoor H."/>
            <person name="Bougouffa S."/>
            <person name="Bajic V.B."/>
            <person name="Ryu T."/>
            <person name="Ravasi T."/>
            <person name="Bayer T."/>
            <person name="Micklem G."/>
            <person name="Kim H."/>
            <person name="Bhak J."/>
            <person name="Lajeunesse T.C."/>
            <person name="Voolstra C.R."/>
        </authorList>
    </citation>
    <scope>NUCLEOTIDE SEQUENCE [LARGE SCALE GENOMIC DNA]</scope>
    <source>
        <strain evidence="4 5">CCMP2467</strain>
    </source>
</reference>
<feature type="transmembrane region" description="Helical" evidence="3">
    <location>
        <begin position="239"/>
        <end position="256"/>
    </location>
</feature>
<sequence length="1743" mass="191455">MGKVSHGNRKAADAFQHHCRLVMEEVLIEHYIGLVGTMLSFFSWDHILSQAPTVLSSPTAKKRKKSQSGCLHLLVELKESEVALRNRAVESCKSITELSEGRGGLSARQKNAICILPILCAAMVFFTVFATIDSMTLLFAMTGLLGSSAYSLKAIADLEYDDLINSVDFFKVYNQAHRIELAFIALNALSVLPFVANWWLSPIQLLWAVVKVLRGVSGGNQIDEKDVFKPEVYGRQRRWQMAGFFIYLVSIFIYFARAMCAVMDIHVHGISPSMSLALIDESLERQRNDQQMLTELLNIVDEISRMAETTSKTKKKLQENLAAIPPVAAEIWVGDFSGPVREAAKMAWRELSLFVSADTLTSVCASVCGTQQENEPEPEEEEDDEDEADEPLSTTGASRKAAFDDAITALKGRQEPGGDKADKDEEEDEDVTTLDTSATETLTLLPALAIRSPNGGEVSLGGVDVVEEVCNRIGRGFCQTSLHMPTGASKQHCGETCVKVPNALHIDWEDVSPCDHFGLGSLAETAERTCSCLGKLKGFLEHASEFDSEPSTKALTAASEMFACLVKNGFDVQTNKPAVVQQLTAGDDYVIQAAPVDLELYTSMSVAIGACVSGGACHLIHGVLLDYFKSAAKDLGAGFKAFVETFVLTGLLQPLVTASEVPQMLAKDLPQALHCKANATEEAFKKLQMKIEVVKDFFQNLKLKVETIQKQSQKTLDALDGVLEALDSSVTAVIEHLQEGKVPLLDAVKQISDLSEVKDLFASLENLKAEAEMVKKRAEELDGLKMELKGLGTADNCGLNDLLDNLKEIPSLKDWVAAPTRLMEALDINANSVQAGVVSYNQWADFNVELPCSKMERWESSLLGHTVSADIPKFFACDFSYKLPLPNEHIPYLRIKDVLSELLGGEENDELLESFAGSGLHGVTTQPKNLTKRQQKLRDKQLEFVRRLREVELLEVFLMKHGGKRQVSLDLVQELFSAMVQLMHKAKANHGAEAGAGDKAETEQGKGKQKRKKMQSKADSELRNLEDHLQQRIHKLLQRLLKIICRAGPLQVLAGWLSPEQWASKARSMCILGQTPKVCLNGPRPLEVGSALFYFYCAAHQAASQASEDSPAGWALAEELLASLLQEWGGKKDCDSWCQMALKAFAARTPQLLQKLPWVEAIRSSRKAYAQRMQLAFVATNVLRPHPPGTKQDEVAALVSFADSFAALCAELVASTLGKPAEEGGNPTNQMQKLRREALQALKSALRVRQKSSEVTKISPEIATSIASAVAVWAQSHSSHQPNRVVSKAMMSSFAVLTLAVLATFATAHDHCKFPVHHPEKLCSPTTEVLGDLDPTTHCVLYSVMNNNKSCSTVCREKKAKCVDAVDDVRTKHPCKYNKEVHVDCETANYYDLHCICEVETEEEPEPQCDYLHPLTGKAEVECTQGTFTTQLKDGGKNCVALARLHKRSTCKDFCDSKGAICVDAVDNTIIGKGCEGFYDKVEAVDCDSTGFQDLHCVCTKEEPTTTTTTTTPGCEALLPFVNPGEKFCTEGEIVEELEDGGANCVVYAVLAKKSTCNDFCEARNTVCVNAIDNLKIGTGCEYDLEEQVTCASKHFFDMQCVCRKPTRQGCSSVALCDEVCNITYAEDRHQARCLQHCSSNADKFLDFVKESYGMVEEKCEEMDGAALLQRKVESSVGAVAHHDSHHSHAPCAYGNYCKGLCEAVGYLHACEEKCMAVAHAVKFLLTEYFDTCIGPLQDDMKR</sequence>
<dbReference type="EMBL" id="LSRX01000155">
    <property type="protein sequence ID" value="OLQ06674.1"/>
    <property type="molecule type" value="Genomic_DNA"/>
</dbReference>
<feature type="transmembrane region" description="Helical" evidence="3">
    <location>
        <begin position="179"/>
        <end position="200"/>
    </location>
</feature>
<evidence type="ECO:0000256" key="1">
    <source>
        <dbReference type="SAM" id="Coils"/>
    </source>
</evidence>
<keyword evidence="3" id="KW-1133">Transmembrane helix</keyword>
<evidence type="ECO:0000313" key="5">
    <source>
        <dbReference type="Proteomes" id="UP000186817"/>
    </source>
</evidence>
<feature type="compositionally biased region" description="Acidic residues" evidence="2">
    <location>
        <begin position="374"/>
        <end position="390"/>
    </location>
</feature>
<feature type="coiled-coil region" evidence="1">
    <location>
        <begin position="757"/>
        <end position="784"/>
    </location>
</feature>
<gene>
    <name evidence="4" type="ORF">AK812_SmicGene10040</name>
</gene>
<evidence type="ECO:0000313" key="4">
    <source>
        <dbReference type="EMBL" id="OLQ06674.1"/>
    </source>
</evidence>
<proteinExistence type="predicted"/>